<dbReference type="VEuPathDB" id="VectorBase:GPAI034536"/>
<dbReference type="AlphaFoldDB" id="A0A1B0A4W7"/>
<accession>A0A1B0A4W7</accession>
<organism evidence="1 2">
    <name type="scientific">Glossina pallidipes</name>
    <name type="common">Tsetse fly</name>
    <dbReference type="NCBI Taxonomy" id="7398"/>
    <lineage>
        <taxon>Eukaryota</taxon>
        <taxon>Metazoa</taxon>
        <taxon>Ecdysozoa</taxon>
        <taxon>Arthropoda</taxon>
        <taxon>Hexapoda</taxon>
        <taxon>Insecta</taxon>
        <taxon>Pterygota</taxon>
        <taxon>Neoptera</taxon>
        <taxon>Endopterygota</taxon>
        <taxon>Diptera</taxon>
        <taxon>Brachycera</taxon>
        <taxon>Muscomorpha</taxon>
        <taxon>Hippoboscoidea</taxon>
        <taxon>Glossinidae</taxon>
        <taxon>Glossina</taxon>
    </lineage>
</organism>
<reference evidence="1" key="2">
    <citation type="submission" date="2020-05" db="UniProtKB">
        <authorList>
            <consortium name="EnsemblMetazoa"/>
        </authorList>
    </citation>
    <scope>IDENTIFICATION</scope>
    <source>
        <strain evidence="1">IAEA</strain>
    </source>
</reference>
<sequence>MLQYVGTRVIDSDSGGGTGMDSWLITKLSTTADSYIIGVSINPMVRLGLPKRQKEQQTINKNAKTFKTVVNSLKLAISLLAAAAAAAAQLYQMPIFAAQLSIKVAIVFGPGSNFTQLLKAYPCKRPEGIKSQIIPGRRRTCLNGLQQEQDRIAGGEDRKLVNNVFRELHIMCDKFEKRVCVCVSAIMGICYVFNSVRNINNDVNVADNDDGSVFNVVVAHV</sequence>
<evidence type="ECO:0000313" key="2">
    <source>
        <dbReference type="Proteomes" id="UP000092445"/>
    </source>
</evidence>
<dbReference type="Proteomes" id="UP000092445">
    <property type="component" value="Unassembled WGS sequence"/>
</dbReference>
<evidence type="ECO:0000313" key="1">
    <source>
        <dbReference type="EnsemblMetazoa" id="GPAI034536-PA"/>
    </source>
</evidence>
<protein>
    <submittedName>
        <fullName evidence="1">Uncharacterized protein</fullName>
    </submittedName>
</protein>
<proteinExistence type="predicted"/>
<dbReference type="EnsemblMetazoa" id="GPAI034536-RA">
    <property type="protein sequence ID" value="GPAI034536-PA"/>
    <property type="gene ID" value="GPAI034536"/>
</dbReference>
<name>A0A1B0A4W7_GLOPL</name>
<reference evidence="2" key="1">
    <citation type="submission" date="2014-03" db="EMBL/GenBank/DDBJ databases">
        <authorList>
            <person name="Aksoy S."/>
            <person name="Warren W."/>
            <person name="Wilson R.K."/>
        </authorList>
    </citation>
    <scope>NUCLEOTIDE SEQUENCE [LARGE SCALE GENOMIC DNA]</scope>
    <source>
        <strain evidence="2">IAEA</strain>
    </source>
</reference>
<keyword evidence="2" id="KW-1185">Reference proteome</keyword>